<accession>A0ABS1KWT9</accession>
<evidence type="ECO:0008006" key="4">
    <source>
        <dbReference type="Google" id="ProtNLM"/>
    </source>
</evidence>
<dbReference type="InterPro" id="IPR014562">
    <property type="entry name" value="UCP030959_TPR_rpt-cont"/>
</dbReference>
<keyword evidence="3" id="KW-1185">Reference proteome</keyword>
<keyword evidence="1" id="KW-0812">Transmembrane</keyword>
<keyword evidence="1" id="KW-1133">Transmembrane helix</keyword>
<dbReference type="Gene3D" id="1.25.40.10">
    <property type="entry name" value="Tetratricopeptide repeat domain"/>
    <property type="match status" value="1"/>
</dbReference>
<comment type="caution">
    <text evidence="2">The sequence shown here is derived from an EMBL/GenBank/DDBJ whole genome shotgun (WGS) entry which is preliminary data.</text>
</comment>
<keyword evidence="1" id="KW-0472">Membrane</keyword>
<name>A0ABS1KWT9_9BACT</name>
<organism evidence="2 3">
    <name type="scientific">Chryseolinea lacunae</name>
    <dbReference type="NCBI Taxonomy" id="2801331"/>
    <lineage>
        <taxon>Bacteria</taxon>
        <taxon>Pseudomonadati</taxon>
        <taxon>Bacteroidota</taxon>
        <taxon>Cytophagia</taxon>
        <taxon>Cytophagales</taxon>
        <taxon>Fulvivirgaceae</taxon>
        <taxon>Chryseolinea</taxon>
    </lineage>
</organism>
<dbReference type="Proteomes" id="UP000613030">
    <property type="component" value="Unassembled WGS sequence"/>
</dbReference>
<evidence type="ECO:0000313" key="2">
    <source>
        <dbReference type="EMBL" id="MBL0743920.1"/>
    </source>
</evidence>
<feature type="transmembrane region" description="Helical" evidence="1">
    <location>
        <begin position="28"/>
        <end position="45"/>
    </location>
</feature>
<sequence>MLGFYTPVLILQAFCLYHAYRNGSEQRWYWMIVFFSFLGCGLYLYHNFYNRRSLQTISESVKVVANSNYKIEQLEKAVRFNDNLANKIRLADAYVHIGRPKDAIALYGDCLTGFMADDPLLRMKLLQAHFTDGNLDEVIQIGDSLAGEKTFRDAHERIAYAWALHQRGNTARAQEEFESMDRTFTNYEHRHEYCKFLQATNQPEALNTKLSELLEEINHMSGTERRLKRDTIRQIRDMNSTV</sequence>
<dbReference type="InterPro" id="IPR011990">
    <property type="entry name" value="TPR-like_helical_dom_sf"/>
</dbReference>
<dbReference type="EMBL" id="JAERRB010000008">
    <property type="protein sequence ID" value="MBL0743920.1"/>
    <property type="molecule type" value="Genomic_DNA"/>
</dbReference>
<dbReference type="RefSeq" id="WP_202013518.1">
    <property type="nucleotide sequence ID" value="NZ_JAERRB010000008.1"/>
</dbReference>
<proteinExistence type="predicted"/>
<dbReference type="PIRSF" id="PIRSF030959">
    <property type="entry name" value="UCP030959"/>
    <property type="match status" value="1"/>
</dbReference>
<dbReference type="SUPFAM" id="SSF48452">
    <property type="entry name" value="TPR-like"/>
    <property type="match status" value="1"/>
</dbReference>
<gene>
    <name evidence="2" type="ORF">JI741_21995</name>
</gene>
<evidence type="ECO:0000313" key="3">
    <source>
        <dbReference type="Proteomes" id="UP000613030"/>
    </source>
</evidence>
<protein>
    <recommendedName>
        <fullName evidence="4">Tetratricopeptide repeat protein</fullName>
    </recommendedName>
</protein>
<evidence type="ECO:0000256" key="1">
    <source>
        <dbReference type="SAM" id="Phobius"/>
    </source>
</evidence>
<reference evidence="2 3" key="1">
    <citation type="submission" date="2021-01" db="EMBL/GenBank/DDBJ databases">
        <title>Chryseolinea sp. Jin1 Genome sequencing and assembly.</title>
        <authorList>
            <person name="Kim I."/>
        </authorList>
    </citation>
    <scope>NUCLEOTIDE SEQUENCE [LARGE SCALE GENOMIC DNA]</scope>
    <source>
        <strain evidence="2 3">Jin1</strain>
    </source>
</reference>